<evidence type="ECO:0000256" key="4">
    <source>
        <dbReference type="PIRSR" id="PIRSR006806-1"/>
    </source>
</evidence>
<feature type="binding site" evidence="4">
    <location>
        <position position="50"/>
    </location>
    <ligand>
        <name>substrate</name>
    </ligand>
</feature>
<dbReference type="InterPro" id="IPR024185">
    <property type="entry name" value="FTHF_cligase-like_sf"/>
</dbReference>
<keyword evidence="3 4" id="KW-0067">ATP-binding</keyword>
<dbReference type="AlphaFoldDB" id="A0A1M7Y3M4"/>
<gene>
    <name evidence="6" type="ORF">SAMN02745220_01644</name>
</gene>
<sequence length="193" mass="21512">MIHPKQLRKDILKSRDGLSAEEIREKSGVICKQLLALPEIQRSTNIFLYVSFRSEVATTDLLERLLAAGKTVSVPITYVKAPRIDAIRITNPARDLVPGYCDIPEPRQEILASNYVAPESIDAIILPGSVFDLRCGRFGYGGGFYDRFVSSAPSAVRIGLAFDLQIVERAPLQDHDELLDMVITESRIIRGDR</sequence>
<dbReference type="Gene3D" id="3.40.50.10420">
    <property type="entry name" value="NagB/RpiA/CoA transferase-like"/>
    <property type="match status" value="1"/>
</dbReference>
<organism evidence="6 7">
    <name type="scientific">Desulfopila aestuarii DSM 18488</name>
    <dbReference type="NCBI Taxonomy" id="1121416"/>
    <lineage>
        <taxon>Bacteria</taxon>
        <taxon>Pseudomonadati</taxon>
        <taxon>Thermodesulfobacteriota</taxon>
        <taxon>Desulfobulbia</taxon>
        <taxon>Desulfobulbales</taxon>
        <taxon>Desulfocapsaceae</taxon>
        <taxon>Desulfopila</taxon>
    </lineage>
</organism>
<dbReference type="InterPro" id="IPR002698">
    <property type="entry name" value="FTHF_cligase"/>
</dbReference>
<proteinExistence type="inferred from homology"/>
<evidence type="ECO:0000256" key="5">
    <source>
        <dbReference type="RuleBase" id="RU361279"/>
    </source>
</evidence>
<accession>A0A1M7Y3M4</accession>
<keyword evidence="6" id="KW-0436">Ligase</keyword>
<evidence type="ECO:0000313" key="7">
    <source>
        <dbReference type="Proteomes" id="UP000184603"/>
    </source>
</evidence>
<dbReference type="EMBL" id="FRFE01000006">
    <property type="protein sequence ID" value="SHO46799.1"/>
    <property type="molecule type" value="Genomic_DNA"/>
</dbReference>
<comment type="catalytic activity">
    <reaction evidence="5">
        <text>(6S)-5-formyl-5,6,7,8-tetrahydrofolate + ATP = (6R)-5,10-methenyltetrahydrofolate + ADP + phosphate</text>
        <dbReference type="Rhea" id="RHEA:10488"/>
        <dbReference type="ChEBI" id="CHEBI:30616"/>
        <dbReference type="ChEBI" id="CHEBI:43474"/>
        <dbReference type="ChEBI" id="CHEBI:57455"/>
        <dbReference type="ChEBI" id="CHEBI:57457"/>
        <dbReference type="ChEBI" id="CHEBI:456216"/>
        <dbReference type="EC" id="6.3.3.2"/>
    </reaction>
</comment>
<dbReference type="InterPro" id="IPR037171">
    <property type="entry name" value="NagB/RpiA_transferase-like"/>
</dbReference>
<dbReference type="GO" id="GO:0046872">
    <property type="term" value="F:metal ion binding"/>
    <property type="evidence" value="ECO:0007669"/>
    <property type="project" value="UniProtKB-KW"/>
</dbReference>
<comment type="similarity">
    <text evidence="1 5">Belongs to the 5-formyltetrahydrofolate cyclo-ligase family.</text>
</comment>
<evidence type="ECO:0000256" key="3">
    <source>
        <dbReference type="ARBA" id="ARBA00022840"/>
    </source>
</evidence>
<dbReference type="GO" id="GO:0005524">
    <property type="term" value="F:ATP binding"/>
    <property type="evidence" value="ECO:0007669"/>
    <property type="project" value="UniProtKB-KW"/>
</dbReference>
<dbReference type="STRING" id="1121416.SAMN02745220_01644"/>
<dbReference type="GO" id="GO:0030272">
    <property type="term" value="F:5-formyltetrahydrofolate cyclo-ligase activity"/>
    <property type="evidence" value="ECO:0007669"/>
    <property type="project" value="UniProtKB-EC"/>
</dbReference>
<evidence type="ECO:0000256" key="2">
    <source>
        <dbReference type="ARBA" id="ARBA00022741"/>
    </source>
</evidence>
<keyword evidence="2 4" id="KW-0547">Nucleotide-binding</keyword>
<dbReference type="RefSeq" id="WP_073612961.1">
    <property type="nucleotide sequence ID" value="NZ_FRFE01000006.1"/>
</dbReference>
<dbReference type="PANTHER" id="PTHR23407:SF1">
    <property type="entry name" value="5-FORMYLTETRAHYDROFOLATE CYCLO-LIGASE"/>
    <property type="match status" value="1"/>
</dbReference>
<keyword evidence="5" id="KW-0460">Magnesium</keyword>
<feature type="binding site" evidence="4">
    <location>
        <position position="55"/>
    </location>
    <ligand>
        <name>substrate</name>
    </ligand>
</feature>
<keyword evidence="7" id="KW-1185">Reference proteome</keyword>
<evidence type="ECO:0000256" key="1">
    <source>
        <dbReference type="ARBA" id="ARBA00010638"/>
    </source>
</evidence>
<dbReference type="EC" id="6.3.3.2" evidence="5"/>
<feature type="binding site" evidence="4">
    <location>
        <begin position="137"/>
        <end position="145"/>
    </location>
    <ligand>
        <name>ATP</name>
        <dbReference type="ChEBI" id="CHEBI:30616"/>
    </ligand>
</feature>
<dbReference type="PIRSF" id="PIRSF006806">
    <property type="entry name" value="FTHF_cligase"/>
    <property type="match status" value="1"/>
</dbReference>
<reference evidence="6 7" key="1">
    <citation type="submission" date="2016-12" db="EMBL/GenBank/DDBJ databases">
        <authorList>
            <person name="Song W.-J."/>
            <person name="Kurnit D.M."/>
        </authorList>
    </citation>
    <scope>NUCLEOTIDE SEQUENCE [LARGE SCALE GENOMIC DNA]</scope>
    <source>
        <strain evidence="6 7">DSM 18488</strain>
    </source>
</reference>
<comment type="cofactor">
    <cofactor evidence="5">
        <name>Mg(2+)</name>
        <dbReference type="ChEBI" id="CHEBI:18420"/>
    </cofactor>
</comment>
<evidence type="ECO:0000313" key="6">
    <source>
        <dbReference type="EMBL" id="SHO46799.1"/>
    </source>
</evidence>
<dbReference type="GO" id="GO:0009396">
    <property type="term" value="P:folic acid-containing compound biosynthetic process"/>
    <property type="evidence" value="ECO:0007669"/>
    <property type="project" value="TreeGrafter"/>
</dbReference>
<dbReference type="OrthoDB" id="9801938at2"/>
<dbReference type="PANTHER" id="PTHR23407">
    <property type="entry name" value="ATPASE INHIBITOR/5-FORMYLTETRAHYDROFOLATE CYCLO-LIGASE"/>
    <property type="match status" value="1"/>
</dbReference>
<dbReference type="Pfam" id="PF01812">
    <property type="entry name" value="5-FTHF_cyc-lig"/>
    <property type="match status" value="1"/>
</dbReference>
<protein>
    <recommendedName>
        <fullName evidence="5">5-formyltetrahydrofolate cyclo-ligase</fullName>
        <ecNumber evidence="5">6.3.3.2</ecNumber>
    </recommendedName>
</protein>
<dbReference type="GO" id="GO:0035999">
    <property type="term" value="P:tetrahydrofolate interconversion"/>
    <property type="evidence" value="ECO:0007669"/>
    <property type="project" value="TreeGrafter"/>
</dbReference>
<dbReference type="NCBIfam" id="TIGR02727">
    <property type="entry name" value="MTHFS_bact"/>
    <property type="match status" value="1"/>
</dbReference>
<name>A0A1M7Y3M4_9BACT</name>
<dbReference type="Proteomes" id="UP000184603">
    <property type="component" value="Unassembled WGS sequence"/>
</dbReference>
<dbReference type="SUPFAM" id="SSF100950">
    <property type="entry name" value="NagB/RpiA/CoA transferase-like"/>
    <property type="match status" value="1"/>
</dbReference>
<keyword evidence="5" id="KW-0479">Metal-binding</keyword>